<dbReference type="Proteomes" id="UP000518266">
    <property type="component" value="Unassembled WGS sequence"/>
</dbReference>
<accession>A0A7J5Y7D5</accession>
<comment type="caution">
    <text evidence="2">The sequence shown here is derived from an EMBL/GenBank/DDBJ whole genome shotgun (WGS) entry which is preliminary data.</text>
</comment>
<evidence type="ECO:0000256" key="1">
    <source>
        <dbReference type="SAM" id="MobiDB-lite"/>
    </source>
</evidence>
<keyword evidence="3" id="KW-1185">Reference proteome</keyword>
<proteinExistence type="predicted"/>
<dbReference type="OrthoDB" id="8955850at2759"/>
<evidence type="ECO:0000313" key="2">
    <source>
        <dbReference type="EMBL" id="KAF3845280.1"/>
    </source>
</evidence>
<feature type="compositionally biased region" description="Gly residues" evidence="1">
    <location>
        <begin position="51"/>
        <end position="63"/>
    </location>
</feature>
<gene>
    <name evidence="2" type="ORF">F7725_008443</name>
</gene>
<dbReference type="EMBL" id="JAAKFY010000015">
    <property type="protein sequence ID" value="KAF3845280.1"/>
    <property type="molecule type" value="Genomic_DNA"/>
</dbReference>
<dbReference type="AlphaFoldDB" id="A0A7J5Y7D5"/>
<protein>
    <submittedName>
        <fullName evidence="2">Uncharacterized protein</fullName>
    </submittedName>
</protein>
<organism evidence="2 3">
    <name type="scientific">Dissostichus mawsoni</name>
    <name type="common">Antarctic cod</name>
    <dbReference type="NCBI Taxonomy" id="36200"/>
    <lineage>
        <taxon>Eukaryota</taxon>
        <taxon>Metazoa</taxon>
        <taxon>Chordata</taxon>
        <taxon>Craniata</taxon>
        <taxon>Vertebrata</taxon>
        <taxon>Euteleostomi</taxon>
        <taxon>Actinopterygii</taxon>
        <taxon>Neopterygii</taxon>
        <taxon>Teleostei</taxon>
        <taxon>Neoteleostei</taxon>
        <taxon>Acanthomorphata</taxon>
        <taxon>Eupercaria</taxon>
        <taxon>Perciformes</taxon>
        <taxon>Notothenioidei</taxon>
        <taxon>Nototheniidae</taxon>
        <taxon>Dissostichus</taxon>
    </lineage>
</organism>
<feature type="region of interest" description="Disordered" evidence="1">
    <location>
        <begin position="49"/>
        <end position="69"/>
    </location>
</feature>
<name>A0A7J5Y7D5_DISMA</name>
<sequence length="116" mass="12729">MDQDQYDGDGEIAYMHQEDDWDRDMLLDPAWEKQQRKLPVSWIMSSAATGLQGGREAGGGGRGADSSAPMMHLAQPSLNKSSRASRAAAHKAGNVETSWYLHSSDDHLENSSIIKI</sequence>
<reference evidence="2 3" key="1">
    <citation type="submission" date="2020-03" db="EMBL/GenBank/DDBJ databases">
        <title>Dissostichus mawsoni Genome sequencing and assembly.</title>
        <authorList>
            <person name="Park H."/>
        </authorList>
    </citation>
    <scope>NUCLEOTIDE SEQUENCE [LARGE SCALE GENOMIC DNA]</scope>
    <source>
        <strain evidence="2">DM0001</strain>
        <tissue evidence="2">Muscle</tissue>
    </source>
</reference>
<evidence type="ECO:0000313" key="3">
    <source>
        <dbReference type="Proteomes" id="UP000518266"/>
    </source>
</evidence>